<dbReference type="EMBL" id="BFEA01000407">
    <property type="protein sequence ID" value="GBG82437.1"/>
    <property type="molecule type" value="Genomic_DNA"/>
</dbReference>
<gene>
    <name evidence="2" type="ORF">CBR_g34813</name>
</gene>
<proteinExistence type="predicted"/>
<comment type="caution">
    <text evidence="2">The sequence shown here is derived from an EMBL/GenBank/DDBJ whole genome shotgun (WGS) entry which is preliminary data.</text>
</comment>
<dbReference type="STRING" id="69332.A0A388LJI9"/>
<accession>A0A388LJI9</accession>
<protein>
    <recommendedName>
        <fullName evidence="4">Neurochondrin</fullName>
    </recommendedName>
</protein>
<feature type="compositionally biased region" description="Acidic residues" evidence="1">
    <location>
        <begin position="524"/>
        <end position="533"/>
    </location>
</feature>
<evidence type="ECO:0008006" key="4">
    <source>
        <dbReference type="Google" id="ProtNLM"/>
    </source>
</evidence>
<evidence type="ECO:0000313" key="2">
    <source>
        <dbReference type="EMBL" id="GBG82437.1"/>
    </source>
</evidence>
<dbReference type="Proteomes" id="UP000265515">
    <property type="component" value="Unassembled WGS sequence"/>
</dbReference>
<evidence type="ECO:0000256" key="1">
    <source>
        <dbReference type="SAM" id="MobiDB-lite"/>
    </source>
</evidence>
<keyword evidence="3" id="KW-1185">Reference proteome</keyword>
<dbReference type="InterPro" id="IPR008709">
    <property type="entry name" value="Neurochondrin"/>
</dbReference>
<feature type="region of interest" description="Disordered" evidence="1">
    <location>
        <begin position="1"/>
        <end position="47"/>
    </location>
</feature>
<dbReference type="PANTHER" id="PTHR13109">
    <property type="entry name" value="NEUROCHONDRIN"/>
    <property type="match status" value="1"/>
</dbReference>
<reference evidence="2 3" key="1">
    <citation type="journal article" date="2018" name="Cell">
        <title>The Chara Genome: Secondary Complexity and Implications for Plant Terrestrialization.</title>
        <authorList>
            <person name="Nishiyama T."/>
            <person name="Sakayama H."/>
            <person name="Vries J.D."/>
            <person name="Buschmann H."/>
            <person name="Saint-Marcoux D."/>
            <person name="Ullrich K.K."/>
            <person name="Haas F.B."/>
            <person name="Vanderstraeten L."/>
            <person name="Becker D."/>
            <person name="Lang D."/>
            <person name="Vosolsobe S."/>
            <person name="Rombauts S."/>
            <person name="Wilhelmsson P.K.I."/>
            <person name="Janitza P."/>
            <person name="Kern R."/>
            <person name="Heyl A."/>
            <person name="Rumpler F."/>
            <person name="Villalobos L.I.A.C."/>
            <person name="Clay J.M."/>
            <person name="Skokan R."/>
            <person name="Toyoda A."/>
            <person name="Suzuki Y."/>
            <person name="Kagoshima H."/>
            <person name="Schijlen E."/>
            <person name="Tajeshwar N."/>
            <person name="Catarino B."/>
            <person name="Hetherington A.J."/>
            <person name="Saltykova A."/>
            <person name="Bonnot C."/>
            <person name="Breuninger H."/>
            <person name="Symeonidi A."/>
            <person name="Radhakrishnan G.V."/>
            <person name="Van Nieuwerburgh F."/>
            <person name="Deforce D."/>
            <person name="Chang C."/>
            <person name="Karol K.G."/>
            <person name="Hedrich R."/>
            <person name="Ulvskov P."/>
            <person name="Glockner G."/>
            <person name="Delwiche C.F."/>
            <person name="Petrasek J."/>
            <person name="Van de Peer Y."/>
            <person name="Friml J."/>
            <person name="Beilby M."/>
            <person name="Dolan L."/>
            <person name="Kohara Y."/>
            <person name="Sugano S."/>
            <person name="Fujiyama A."/>
            <person name="Delaux P.-M."/>
            <person name="Quint M."/>
            <person name="TheiBen G."/>
            <person name="Hagemann M."/>
            <person name="Harholt J."/>
            <person name="Dunand C."/>
            <person name="Zachgo S."/>
            <person name="Langdale J."/>
            <person name="Maumus F."/>
            <person name="Straeten D.V.D."/>
            <person name="Gould S.B."/>
            <person name="Rensing S.A."/>
        </authorList>
    </citation>
    <scope>NUCLEOTIDE SEQUENCE [LARGE SCALE GENOMIC DNA]</scope>
    <source>
        <strain evidence="2 3">S276</strain>
    </source>
</reference>
<feature type="region of interest" description="Disordered" evidence="1">
    <location>
        <begin position="519"/>
        <end position="541"/>
    </location>
</feature>
<organism evidence="2 3">
    <name type="scientific">Chara braunii</name>
    <name type="common">Braun's stonewort</name>
    <dbReference type="NCBI Taxonomy" id="69332"/>
    <lineage>
        <taxon>Eukaryota</taxon>
        <taxon>Viridiplantae</taxon>
        <taxon>Streptophyta</taxon>
        <taxon>Charophyceae</taxon>
        <taxon>Charales</taxon>
        <taxon>Characeae</taxon>
        <taxon>Chara</taxon>
    </lineage>
</organism>
<dbReference type="OrthoDB" id="8962942at2759"/>
<sequence length="541" mass="58476">MRRGFLNAARPAKSGVGVRDAAPASSRRKSSPPPLEDPDECAGQDGLASGDTCAAAVHMDVITDIDGINGDQQRMEVDLTSSVRGCCSSASSAPGLSNAPSPGAAVVMPQMEESGGASTSASLPNRIEESMMHAETAEDNLRKPAGSLHECLALLRGSSDEQRLVGLLLATKFVSGPDESAIRAIFDAVGFEFINRLCKSGTGRRMEGRVGAEKKQDEEESLKQQEAFRHLALTLISAFCRLPDVASSVHIIRKVPMFLDIIRSREGEGPVGDSYECLVAVAGASEDGLRAVQQSDALGLIATDLSAFGFEFGWTPLSIKLMAMLVSAAGEDMFHTHSAALAAAIPSFARSFFRRQDELKFEILQILGVLLASYASRAVRQRIAINDCSRPTSSMEPEWAKNVRSGLAEILNSRVAISHRRLAIQVVRGMVELMGEEWMLGLVESMNSDDRSPPGERFFLLVVATISVEISMLLDEVAKEMSDPSASIEEQQAFMHKCFILADCYVLLERVIEVMSRTSAERDNVEDEDDMVADEQGGNKE</sequence>
<dbReference type="Gramene" id="GBG82437">
    <property type="protein sequence ID" value="GBG82437"/>
    <property type="gene ID" value="CBR_g34813"/>
</dbReference>
<dbReference type="PANTHER" id="PTHR13109:SF7">
    <property type="entry name" value="NEUROCHONDRIN"/>
    <property type="match status" value="1"/>
</dbReference>
<dbReference type="Pfam" id="PF05536">
    <property type="entry name" value="Neurochondrin"/>
    <property type="match status" value="1"/>
</dbReference>
<name>A0A388LJI9_CHABU</name>
<dbReference type="AlphaFoldDB" id="A0A388LJI9"/>
<evidence type="ECO:0000313" key="3">
    <source>
        <dbReference type="Proteomes" id="UP000265515"/>
    </source>
</evidence>